<dbReference type="CDD" id="cd17624">
    <property type="entry name" value="REC_OmpR_PmrA-like"/>
    <property type="match status" value="1"/>
</dbReference>
<dbReference type="Gene3D" id="6.10.250.690">
    <property type="match status" value="1"/>
</dbReference>
<dbReference type="GO" id="GO:0006355">
    <property type="term" value="P:regulation of DNA-templated transcription"/>
    <property type="evidence" value="ECO:0007669"/>
    <property type="project" value="InterPro"/>
</dbReference>
<evidence type="ECO:0000256" key="2">
    <source>
        <dbReference type="ARBA" id="ARBA00023012"/>
    </source>
</evidence>
<dbReference type="AlphaFoldDB" id="A0A2U8FSX3"/>
<evidence type="ECO:0000256" key="5">
    <source>
        <dbReference type="ARBA" id="ARBA00023163"/>
    </source>
</evidence>
<evidence type="ECO:0000313" key="11">
    <source>
        <dbReference type="Proteomes" id="UP000244892"/>
    </source>
</evidence>
<evidence type="ECO:0000259" key="8">
    <source>
        <dbReference type="PROSITE" id="PS50110"/>
    </source>
</evidence>
<dbReference type="GO" id="GO:0000976">
    <property type="term" value="F:transcription cis-regulatory region binding"/>
    <property type="evidence" value="ECO:0007669"/>
    <property type="project" value="TreeGrafter"/>
</dbReference>
<sequence>MRVLLAEDDDILADALAEQLGNAGFQTEVAADGRTALEALTSQPFDVAVLDLGLPKLDGLSVLKAVREVKPALPILILTALDGLEHRVAGLNAGADDYLTKPFDFPELEARIRALLRRFKPQAGSTVSLGALSFDREARRAVVDGEPVELSPREWELLDLLLTQRDKVVTKDEIAQAWDLDRNQGGPSSIEVYIHRLRRKLEPSGVSIRTVRGLGYLLELQA</sequence>
<dbReference type="SMART" id="SM00862">
    <property type="entry name" value="Trans_reg_C"/>
    <property type="match status" value="1"/>
</dbReference>
<organism evidence="10 11">
    <name type="scientific">Aquabacterium olei</name>
    <dbReference type="NCBI Taxonomy" id="1296669"/>
    <lineage>
        <taxon>Bacteria</taxon>
        <taxon>Pseudomonadati</taxon>
        <taxon>Pseudomonadota</taxon>
        <taxon>Betaproteobacteria</taxon>
        <taxon>Burkholderiales</taxon>
        <taxon>Aquabacterium</taxon>
    </lineage>
</organism>
<evidence type="ECO:0000256" key="1">
    <source>
        <dbReference type="ARBA" id="ARBA00022553"/>
    </source>
</evidence>
<gene>
    <name evidence="10" type="ORF">DEH84_11075</name>
</gene>
<dbReference type="PANTHER" id="PTHR48111:SF67">
    <property type="entry name" value="TRANSCRIPTIONAL REGULATORY PROTEIN TCTD"/>
    <property type="match status" value="1"/>
</dbReference>
<dbReference type="Proteomes" id="UP000244892">
    <property type="component" value="Chromosome"/>
</dbReference>
<dbReference type="GO" id="GO:0032993">
    <property type="term" value="C:protein-DNA complex"/>
    <property type="evidence" value="ECO:0007669"/>
    <property type="project" value="TreeGrafter"/>
</dbReference>
<dbReference type="Gene3D" id="3.40.50.2300">
    <property type="match status" value="1"/>
</dbReference>
<accession>A0A2U8FSX3</accession>
<evidence type="ECO:0000313" key="10">
    <source>
        <dbReference type="EMBL" id="AWI53908.1"/>
    </source>
</evidence>
<dbReference type="GO" id="GO:0000156">
    <property type="term" value="F:phosphorelay response regulator activity"/>
    <property type="evidence" value="ECO:0007669"/>
    <property type="project" value="TreeGrafter"/>
</dbReference>
<keyword evidence="3" id="KW-0805">Transcription regulation</keyword>
<feature type="DNA-binding region" description="OmpR/PhoB-type" evidence="7">
    <location>
        <begin position="124"/>
        <end position="220"/>
    </location>
</feature>
<keyword evidence="1 6" id="KW-0597">Phosphoprotein</keyword>
<dbReference type="PROSITE" id="PS50110">
    <property type="entry name" value="RESPONSE_REGULATORY"/>
    <property type="match status" value="1"/>
</dbReference>
<protein>
    <submittedName>
        <fullName evidence="10">DNA-binding response regulator</fullName>
    </submittedName>
</protein>
<evidence type="ECO:0000256" key="3">
    <source>
        <dbReference type="ARBA" id="ARBA00023015"/>
    </source>
</evidence>
<dbReference type="InterPro" id="IPR001789">
    <property type="entry name" value="Sig_transdc_resp-reg_receiver"/>
</dbReference>
<dbReference type="Pfam" id="PF00072">
    <property type="entry name" value="Response_reg"/>
    <property type="match status" value="1"/>
</dbReference>
<dbReference type="PROSITE" id="PS51755">
    <property type="entry name" value="OMPR_PHOB"/>
    <property type="match status" value="1"/>
</dbReference>
<dbReference type="InterPro" id="IPR036388">
    <property type="entry name" value="WH-like_DNA-bd_sf"/>
</dbReference>
<dbReference type="KEGG" id="aon:DEH84_11075"/>
<evidence type="ECO:0000256" key="7">
    <source>
        <dbReference type="PROSITE-ProRule" id="PRU01091"/>
    </source>
</evidence>
<dbReference type="Gene3D" id="1.10.10.10">
    <property type="entry name" value="Winged helix-like DNA-binding domain superfamily/Winged helix DNA-binding domain"/>
    <property type="match status" value="1"/>
</dbReference>
<dbReference type="InterPro" id="IPR039420">
    <property type="entry name" value="WalR-like"/>
</dbReference>
<keyword evidence="2" id="KW-0902">Two-component regulatory system</keyword>
<dbReference type="SUPFAM" id="SSF52172">
    <property type="entry name" value="CheY-like"/>
    <property type="match status" value="1"/>
</dbReference>
<dbReference type="PANTHER" id="PTHR48111">
    <property type="entry name" value="REGULATOR OF RPOS"/>
    <property type="match status" value="1"/>
</dbReference>
<keyword evidence="5" id="KW-0804">Transcription</keyword>
<dbReference type="RefSeq" id="WP_109036905.1">
    <property type="nucleotide sequence ID" value="NZ_CP029210.1"/>
</dbReference>
<dbReference type="OrthoDB" id="9802426at2"/>
<dbReference type="FunFam" id="3.40.50.2300:FF:000002">
    <property type="entry name" value="DNA-binding response regulator PhoP"/>
    <property type="match status" value="1"/>
</dbReference>
<dbReference type="EMBL" id="CP029210">
    <property type="protein sequence ID" value="AWI53908.1"/>
    <property type="molecule type" value="Genomic_DNA"/>
</dbReference>
<dbReference type="GO" id="GO:0005829">
    <property type="term" value="C:cytosol"/>
    <property type="evidence" value="ECO:0007669"/>
    <property type="project" value="TreeGrafter"/>
</dbReference>
<evidence type="ECO:0000259" key="9">
    <source>
        <dbReference type="PROSITE" id="PS51755"/>
    </source>
</evidence>
<feature type="domain" description="Response regulatory" evidence="8">
    <location>
        <begin position="2"/>
        <end position="116"/>
    </location>
</feature>
<dbReference type="InterPro" id="IPR001867">
    <property type="entry name" value="OmpR/PhoB-type_DNA-bd"/>
</dbReference>
<dbReference type="Pfam" id="PF00486">
    <property type="entry name" value="Trans_reg_C"/>
    <property type="match status" value="1"/>
</dbReference>
<proteinExistence type="predicted"/>
<feature type="modified residue" description="4-aspartylphosphate" evidence="6">
    <location>
        <position position="51"/>
    </location>
</feature>
<reference evidence="10 11" key="1">
    <citation type="submission" date="2018-05" db="EMBL/GenBank/DDBJ databases">
        <title>complete genome sequence of Aquabacterium olei NBRC 110486.</title>
        <authorList>
            <person name="Tang B."/>
            <person name="Chang J."/>
            <person name="Zhang L."/>
            <person name="Yang H."/>
        </authorList>
    </citation>
    <scope>NUCLEOTIDE SEQUENCE [LARGE SCALE GENOMIC DNA]</scope>
    <source>
        <strain evidence="10 11">NBRC 110486</strain>
    </source>
</reference>
<name>A0A2U8FSX3_9BURK</name>
<evidence type="ECO:0000256" key="6">
    <source>
        <dbReference type="PROSITE-ProRule" id="PRU00169"/>
    </source>
</evidence>
<dbReference type="InterPro" id="IPR011006">
    <property type="entry name" value="CheY-like_superfamily"/>
</dbReference>
<dbReference type="SMART" id="SM00448">
    <property type="entry name" value="REC"/>
    <property type="match status" value="1"/>
</dbReference>
<dbReference type="CDD" id="cd00383">
    <property type="entry name" value="trans_reg_C"/>
    <property type="match status" value="1"/>
</dbReference>
<evidence type="ECO:0000256" key="4">
    <source>
        <dbReference type="ARBA" id="ARBA00023125"/>
    </source>
</evidence>
<keyword evidence="11" id="KW-1185">Reference proteome</keyword>
<feature type="domain" description="OmpR/PhoB-type" evidence="9">
    <location>
        <begin position="124"/>
        <end position="220"/>
    </location>
</feature>
<keyword evidence="4 7" id="KW-0238">DNA-binding</keyword>